<reference evidence="11" key="1">
    <citation type="journal article" date="2023" name="Nat. Commun.">
        <title>Diploid and tetraploid genomes of Acorus and the evolution of monocots.</title>
        <authorList>
            <person name="Ma L."/>
            <person name="Liu K.W."/>
            <person name="Li Z."/>
            <person name="Hsiao Y.Y."/>
            <person name="Qi Y."/>
            <person name="Fu T."/>
            <person name="Tang G.D."/>
            <person name="Zhang D."/>
            <person name="Sun W.H."/>
            <person name="Liu D.K."/>
            <person name="Li Y."/>
            <person name="Chen G.Z."/>
            <person name="Liu X.D."/>
            <person name="Liao X.Y."/>
            <person name="Jiang Y.T."/>
            <person name="Yu X."/>
            <person name="Hao Y."/>
            <person name="Huang J."/>
            <person name="Zhao X.W."/>
            <person name="Ke S."/>
            <person name="Chen Y.Y."/>
            <person name="Wu W.L."/>
            <person name="Hsu J.L."/>
            <person name="Lin Y.F."/>
            <person name="Huang M.D."/>
            <person name="Li C.Y."/>
            <person name="Huang L."/>
            <person name="Wang Z.W."/>
            <person name="Zhao X."/>
            <person name="Zhong W.Y."/>
            <person name="Peng D.H."/>
            <person name="Ahmad S."/>
            <person name="Lan S."/>
            <person name="Zhang J.S."/>
            <person name="Tsai W.C."/>
            <person name="Van de Peer Y."/>
            <person name="Liu Z.J."/>
        </authorList>
    </citation>
    <scope>NUCLEOTIDE SEQUENCE</scope>
    <source>
        <strain evidence="11">CP</strain>
    </source>
</reference>
<evidence type="ECO:0000256" key="4">
    <source>
        <dbReference type="ARBA" id="ARBA00023180"/>
    </source>
</evidence>
<gene>
    <name evidence="11" type="primary">XTH26</name>
    <name evidence="11" type="ORF">QJS10_CPB20g00650</name>
</gene>
<dbReference type="InterPro" id="IPR016455">
    <property type="entry name" value="XTH"/>
</dbReference>
<keyword evidence="9" id="KW-1133">Transmembrane helix</keyword>
<evidence type="ECO:0000256" key="6">
    <source>
        <dbReference type="PIRSR" id="PIRSR005604-1"/>
    </source>
</evidence>
<accession>A0AAV9C7Z6</accession>
<keyword evidence="5 8" id="KW-0326">Glycosidase</keyword>
<evidence type="ECO:0000313" key="11">
    <source>
        <dbReference type="EMBL" id="KAK1284870.1"/>
    </source>
</evidence>
<keyword evidence="1 8" id="KW-0808">Transferase</keyword>
<dbReference type="InterPro" id="IPR044791">
    <property type="entry name" value="Beta-glucanase/XTH"/>
</dbReference>
<dbReference type="PROSITE" id="PS51762">
    <property type="entry name" value="GH16_2"/>
    <property type="match status" value="1"/>
</dbReference>
<dbReference type="Pfam" id="PF06955">
    <property type="entry name" value="XET_C"/>
    <property type="match status" value="1"/>
</dbReference>
<evidence type="ECO:0000256" key="9">
    <source>
        <dbReference type="SAM" id="Phobius"/>
    </source>
</evidence>
<keyword evidence="8" id="KW-0964">Secreted</keyword>
<feature type="transmembrane region" description="Helical" evidence="9">
    <location>
        <begin position="6"/>
        <end position="24"/>
    </location>
</feature>
<comment type="PTM">
    <text evidence="8">Contains at least one intrachain disulfide bond essential for its enzymatic activity.</text>
</comment>
<dbReference type="Pfam" id="PF00722">
    <property type="entry name" value="Glyco_hydro_16"/>
    <property type="match status" value="1"/>
</dbReference>
<dbReference type="FunFam" id="2.60.120.200:FF:000025">
    <property type="entry name" value="Xyloglucan endotransglucosylase/hydrolase"/>
    <property type="match status" value="1"/>
</dbReference>
<dbReference type="GO" id="GO:0048046">
    <property type="term" value="C:apoplast"/>
    <property type="evidence" value="ECO:0007669"/>
    <property type="project" value="UniProtKB-SubCell"/>
</dbReference>
<keyword evidence="9" id="KW-0812">Transmembrane</keyword>
<feature type="glycosylation site" description="N-linked (GlcNAc...) asparagine" evidence="7">
    <location>
        <position position="110"/>
    </location>
</feature>
<dbReference type="InterPro" id="IPR013320">
    <property type="entry name" value="ConA-like_dom_sf"/>
</dbReference>
<dbReference type="Proteomes" id="UP001180020">
    <property type="component" value="Unassembled WGS sequence"/>
</dbReference>
<keyword evidence="3" id="KW-1015">Disulfide bond</keyword>
<keyword evidence="4" id="KW-0325">Glycoprotein</keyword>
<evidence type="ECO:0000256" key="5">
    <source>
        <dbReference type="ARBA" id="ARBA00023295"/>
    </source>
</evidence>
<organism evidence="11 12">
    <name type="scientific">Acorus calamus</name>
    <name type="common">Sweet flag</name>
    <dbReference type="NCBI Taxonomy" id="4465"/>
    <lineage>
        <taxon>Eukaryota</taxon>
        <taxon>Viridiplantae</taxon>
        <taxon>Streptophyta</taxon>
        <taxon>Embryophyta</taxon>
        <taxon>Tracheophyta</taxon>
        <taxon>Spermatophyta</taxon>
        <taxon>Magnoliopsida</taxon>
        <taxon>Liliopsida</taxon>
        <taxon>Acoraceae</taxon>
        <taxon>Acorus</taxon>
    </lineage>
</organism>
<feature type="active site" description="Nucleophile" evidence="6">
    <location>
        <position position="102"/>
    </location>
</feature>
<dbReference type="GO" id="GO:0010411">
    <property type="term" value="P:xyloglucan metabolic process"/>
    <property type="evidence" value="ECO:0007669"/>
    <property type="project" value="InterPro"/>
</dbReference>
<dbReference type="SUPFAM" id="SSF49899">
    <property type="entry name" value="Concanavalin A-like lectins/glucanases"/>
    <property type="match status" value="1"/>
</dbReference>
<name>A0AAV9C7Z6_ACOCL</name>
<comment type="function">
    <text evidence="8">Catalyzes xyloglucan endohydrolysis (XEH) and/or endotransglycosylation (XET). Cleaves and religates xyloglucan polymers, an essential constituent of the primary cell wall, and thereby participates in cell wall construction of growing tissues.</text>
</comment>
<dbReference type="InterPro" id="IPR010713">
    <property type="entry name" value="XET_C"/>
</dbReference>
<dbReference type="Gene3D" id="2.60.120.200">
    <property type="match status" value="1"/>
</dbReference>
<protein>
    <recommendedName>
        <fullName evidence="8">Xyloglucan endotransglucosylase/hydrolase</fullName>
        <ecNumber evidence="8">2.4.1.207</ecNumber>
    </recommendedName>
</protein>
<dbReference type="AlphaFoldDB" id="A0AAV9C7Z6"/>
<proteinExistence type="inferred from homology"/>
<dbReference type="PANTHER" id="PTHR31062">
    <property type="entry name" value="XYLOGLUCAN ENDOTRANSGLUCOSYLASE/HYDROLASE PROTEIN 8-RELATED"/>
    <property type="match status" value="1"/>
</dbReference>
<keyword evidence="8" id="KW-0052">Apoplast</keyword>
<evidence type="ECO:0000256" key="7">
    <source>
        <dbReference type="PIRSR" id="PIRSR005604-2"/>
    </source>
</evidence>
<dbReference type="GO" id="GO:0016762">
    <property type="term" value="F:xyloglucan:xyloglucosyl transferase activity"/>
    <property type="evidence" value="ECO:0007669"/>
    <property type="project" value="UniProtKB-EC"/>
</dbReference>
<feature type="domain" description="GH16" evidence="10">
    <location>
        <begin position="22"/>
        <end position="216"/>
    </location>
</feature>
<sequence>MAESYIVVVFALVIASMALVAVPVNGNFYKSTTFNWGANNSVIWGGGDNLALVLNNVSGSGIQTKKQFLFGSIQMLIKLVPGNSAGTVTAYYVSSVGSRHDEIDFEFLGNVSGQPYIIHTNLFAQGVGNREQQFYPWFDPTADFHNYTIHWNPSQIVWLVDGLPIRVFRNEESIGIPYPNAQPMRVYSSIWNADNWATRGGLEKIDWNRAPFVARYRQFRARACKWGGFASIAGCASNTTRANFWASPAYARLSDAQVGQMIWVRNNYMIYDYCKDTKRFNGQMPLECSQPMF</sequence>
<dbReference type="InterPro" id="IPR008263">
    <property type="entry name" value="GH16_AS"/>
</dbReference>
<dbReference type="GO" id="GO:0071555">
    <property type="term" value="P:cell wall organization"/>
    <property type="evidence" value="ECO:0007669"/>
    <property type="project" value="UniProtKB-KW"/>
</dbReference>
<keyword evidence="9" id="KW-0472">Membrane</keyword>
<evidence type="ECO:0000256" key="8">
    <source>
        <dbReference type="RuleBase" id="RU361120"/>
    </source>
</evidence>
<evidence type="ECO:0000259" key="10">
    <source>
        <dbReference type="PROSITE" id="PS51762"/>
    </source>
</evidence>
<keyword evidence="8" id="KW-0134">Cell wall</keyword>
<dbReference type="EMBL" id="JAUJYO010000020">
    <property type="protein sequence ID" value="KAK1284870.1"/>
    <property type="molecule type" value="Genomic_DNA"/>
</dbReference>
<evidence type="ECO:0000256" key="3">
    <source>
        <dbReference type="ARBA" id="ARBA00023157"/>
    </source>
</evidence>
<comment type="subcellular location">
    <subcellularLocation>
        <location evidence="8">Secreted</location>
        <location evidence="8">Cell wall</location>
    </subcellularLocation>
    <subcellularLocation>
        <location evidence="8">Secreted</location>
        <location evidence="8">Extracellular space</location>
        <location evidence="8">Apoplast</location>
    </subcellularLocation>
</comment>
<dbReference type="CDD" id="cd02176">
    <property type="entry name" value="GH16_XET"/>
    <property type="match status" value="1"/>
</dbReference>
<comment type="similarity">
    <text evidence="8">Belongs to the glycosyl hydrolase 16 family.</text>
</comment>
<evidence type="ECO:0000313" key="12">
    <source>
        <dbReference type="Proteomes" id="UP001180020"/>
    </source>
</evidence>
<keyword evidence="8" id="KW-0961">Cell wall biogenesis/degradation</keyword>
<keyword evidence="12" id="KW-1185">Reference proteome</keyword>
<comment type="caution">
    <text evidence="11">The sequence shown here is derived from an EMBL/GenBank/DDBJ whole genome shotgun (WGS) entry which is preliminary data.</text>
</comment>
<dbReference type="GO" id="GO:0004553">
    <property type="term" value="F:hydrolase activity, hydrolyzing O-glycosyl compounds"/>
    <property type="evidence" value="ECO:0007669"/>
    <property type="project" value="InterPro"/>
</dbReference>
<feature type="active site" description="Nucleophile" evidence="6">
    <location>
        <position position="106"/>
    </location>
</feature>
<keyword evidence="2 8" id="KW-0378">Hydrolase</keyword>
<dbReference type="InterPro" id="IPR000757">
    <property type="entry name" value="Beta-glucanase-like"/>
</dbReference>
<dbReference type="PROSITE" id="PS01034">
    <property type="entry name" value="GH16_1"/>
    <property type="match status" value="1"/>
</dbReference>
<dbReference type="EC" id="2.4.1.207" evidence="8"/>
<reference evidence="11" key="2">
    <citation type="submission" date="2023-06" db="EMBL/GenBank/DDBJ databases">
        <authorList>
            <person name="Ma L."/>
            <person name="Liu K.-W."/>
            <person name="Li Z."/>
            <person name="Hsiao Y.-Y."/>
            <person name="Qi Y."/>
            <person name="Fu T."/>
            <person name="Tang G."/>
            <person name="Zhang D."/>
            <person name="Sun W.-H."/>
            <person name="Liu D.-K."/>
            <person name="Li Y."/>
            <person name="Chen G.-Z."/>
            <person name="Liu X.-D."/>
            <person name="Liao X.-Y."/>
            <person name="Jiang Y.-T."/>
            <person name="Yu X."/>
            <person name="Hao Y."/>
            <person name="Huang J."/>
            <person name="Zhao X.-W."/>
            <person name="Ke S."/>
            <person name="Chen Y.-Y."/>
            <person name="Wu W.-L."/>
            <person name="Hsu J.-L."/>
            <person name="Lin Y.-F."/>
            <person name="Huang M.-D."/>
            <person name="Li C.-Y."/>
            <person name="Huang L."/>
            <person name="Wang Z.-W."/>
            <person name="Zhao X."/>
            <person name="Zhong W.-Y."/>
            <person name="Peng D.-H."/>
            <person name="Ahmad S."/>
            <person name="Lan S."/>
            <person name="Zhang J.-S."/>
            <person name="Tsai W.-C."/>
            <person name="Van De Peer Y."/>
            <person name="Liu Z.-J."/>
        </authorList>
    </citation>
    <scope>NUCLEOTIDE SEQUENCE</scope>
    <source>
        <strain evidence="11">CP</strain>
        <tissue evidence="11">Leaves</tissue>
    </source>
</reference>
<dbReference type="PIRSF" id="PIRSF005604">
    <property type="entry name" value="XET"/>
    <property type="match status" value="1"/>
</dbReference>
<evidence type="ECO:0000256" key="2">
    <source>
        <dbReference type="ARBA" id="ARBA00022801"/>
    </source>
</evidence>
<dbReference type="GO" id="GO:0042546">
    <property type="term" value="P:cell wall biogenesis"/>
    <property type="evidence" value="ECO:0007669"/>
    <property type="project" value="InterPro"/>
</dbReference>
<evidence type="ECO:0000256" key="1">
    <source>
        <dbReference type="ARBA" id="ARBA00022679"/>
    </source>
</evidence>